<dbReference type="InterPro" id="IPR021109">
    <property type="entry name" value="Peptidase_aspartic_dom_sf"/>
</dbReference>
<dbReference type="CDD" id="cd01647">
    <property type="entry name" value="RT_LTR"/>
    <property type="match status" value="1"/>
</dbReference>
<dbReference type="Pfam" id="PF00078">
    <property type="entry name" value="RVT_1"/>
    <property type="match status" value="1"/>
</dbReference>
<sequence>MTLERVLCDLGASINLMPLSMMKKLAIKEVKQTRMSLQMADRSLKIPNGVVENFLVKVGKFISPADFVILDIEEEGHNSIILGRPFLATTKAIIDVEKGEMILRVHDEQMIVNVFKVMQYSPEKKKHMRVEMIEDLVEEVLETNGQEEQEEEIEANQDVIKGQVSEISFEGKIEEMPKQELKPLPPYLKYAFLGGKETLPVIINSSLSMEDEAKLIEVLKIHKTALGWTIDDIKGISPAICMHKIFLEEDSRHVVRPQRRLNPTMKEVVQKEVMKLWNTGIIYPISDSPWVSPVQVVPKKGGMTVIFNEKNELIPTRTVTGWRMCIDYRRVNEAIRKDHFHLPFIDQMLERLAGHAYYCFLDGYSAYNQIVVDPKDQEKTSFTCPFGVFAYKKMPFGLCNAPATFQRCMLSIFSDMVEKFLEVFMDDFSVFEGIVLGHKVSSRGIEVDKTKIEIIEKLPIPVNDAKPRLIRWVLLLQEFDIEVRDRKGSENQVADHLSRLPQEINQDAPQPVNEKFPNERLLQVQQAPWFANIANYKVGRRIPQEFTRQ</sequence>
<dbReference type="InterPro" id="IPR043128">
    <property type="entry name" value="Rev_trsase/Diguanyl_cyclase"/>
</dbReference>
<keyword evidence="2" id="KW-1185">Reference proteome</keyword>
<dbReference type="RefSeq" id="XP_015955018.1">
    <property type="nucleotide sequence ID" value="XM_016099532.1"/>
</dbReference>
<dbReference type="AlphaFoldDB" id="A0A6P4CV37"/>
<dbReference type="KEGG" id="adu:107479393"/>
<evidence type="ECO:0000313" key="2">
    <source>
        <dbReference type="Proteomes" id="UP000515211"/>
    </source>
</evidence>
<dbReference type="SUPFAM" id="SSF56672">
    <property type="entry name" value="DNA/RNA polymerases"/>
    <property type="match status" value="1"/>
</dbReference>
<dbReference type="CDD" id="cd00303">
    <property type="entry name" value="retropepsin_like"/>
    <property type="match status" value="1"/>
</dbReference>
<feature type="domain" description="Reverse transcriptase" evidence="1">
    <location>
        <begin position="319"/>
        <end position="431"/>
    </location>
</feature>
<name>A0A6P4CV37_ARADU</name>
<protein>
    <submittedName>
        <fullName evidence="3">Uncharacterized protein LOC107479393</fullName>
    </submittedName>
</protein>
<dbReference type="InterPro" id="IPR053134">
    <property type="entry name" value="RNA-dir_DNA_polymerase"/>
</dbReference>
<proteinExistence type="predicted"/>
<dbReference type="Gene3D" id="2.40.70.10">
    <property type="entry name" value="Acid Proteases"/>
    <property type="match status" value="1"/>
</dbReference>
<evidence type="ECO:0000313" key="3">
    <source>
        <dbReference type="RefSeq" id="XP_015955018.1"/>
    </source>
</evidence>
<dbReference type="InterPro" id="IPR043502">
    <property type="entry name" value="DNA/RNA_pol_sf"/>
</dbReference>
<reference evidence="3" key="2">
    <citation type="submission" date="2025-08" db="UniProtKB">
        <authorList>
            <consortium name="RefSeq"/>
        </authorList>
    </citation>
    <scope>IDENTIFICATION</scope>
    <source>
        <tissue evidence="3">Whole plant</tissue>
    </source>
</reference>
<dbReference type="Gene3D" id="3.30.70.270">
    <property type="match status" value="1"/>
</dbReference>
<organism evidence="2 3">
    <name type="scientific">Arachis duranensis</name>
    <name type="common">Wild peanut</name>
    <dbReference type="NCBI Taxonomy" id="130453"/>
    <lineage>
        <taxon>Eukaryota</taxon>
        <taxon>Viridiplantae</taxon>
        <taxon>Streptophyta</taxon>
        <taxon>Embryophyta</taxon>
        <taxon>Tracheophyta</taxon>
        <taxon>Spermatophyta</taxon>
        <taxon>Magnoliopsida</taxon>
        <taxon>eudicotyledons</taxon>
        <taxon>Gunneridae</taxon>
        <taxon>Pentapetalae</taxon>
        <taxon>rosids</taxon>
        <taxon>fabids</taxon>
        <taxon>Fabales</taxon>
        <taxon>Fabaceae</taxon>
        <taxon>Papilionoideae</taxon>
        <taxon>50 kb inversion clade</taxon>
        <taxon>dalbergioids sensu lato</taxon>
        <taxon>Dalbergieae</taxon>
        <taxon>Pterocarpus clade</taxon>
        <taxon>Arachis</taxon>
    </lineage>
</organism>
<dbReference type="InterPro" id="IPR000477">
    <property type="entry name" value="RT_dom"/>
</dbReference>
<dbReference type="Gene3D" id="3.10.10.10">
    <property type="entry name" value="HIV Type 1 Reverse Transcriptase, subunit A, domain 1"/>
    <property type="match status" value="1"/>
</dbReference>
<dbReference type="GeneID" id="107479393"/>
<gene>
    <name evidence="3" type="primary">LOC107479393</name>
</gene>
<accession>A0A6P4CV37</accession>
<dbReference type="PANTHER" id="PTHR24559:SF444">
    <property type="entry name" value="REVERSE TRANSCRIPTASE DOMAIN-CONTAINING PROTEIN"/>
    <property type="match status" value="1"/>
</dbReference>
<evidence type="ECO:0000259" key="1">
    <source>
        <dbReference type="Pfam" id="PF00078"/>
    </source>
</evidence>
<dbReference type="PANTHER" id="PTHR24559">
    <property type="entry name" value="TRANSPOSON TY3-I GAG-POL POLYPROTEIN"/>
    <property type="match status" value="1"/>
</dbReference>
<dbReference type="Proteomes" id="UP000515211">
    <property type="component" value="Chromosome 3"/>
</dbReference>
<dbReference type="OrthoDB" id="1723412at2759"/>
<reference evidence="2" key="1">
    <citation type="journal article" date="2016" name="Nat. Genet.">
        <title>The genome sequences of Arachis duranensis and Arachis ipaensis, the diploid ancestors of cultivated peanut.</title>
        <authorList>
            <person name="Bertioli D.J."/>
            <person name="Cannon S.B."/>
            <person name="Froenicke L."/>
            <person name="Huang G."/>
            <person name="Farmer A.D."/>
            <person name="Cannon E.K."/>
            <person name="Liu X."/>
            <person name="Gao D."/>
            <person name="Clevenger J."/>
            <person name="Dash S."/>
            <person name="Ren L."/>
            <person name="Moretzsohn M.C."/>
            <person name="Shirasawa K."/>
            <person name="Huang W."/>
            <person name="Vidigal B."/>
            <person name="Abernathy B."/>
            <person name="Chu Y."/>
            <person name="Niederhuth C.E."/>
            <person name="Umale P."/>
            <person name="Araujo A.C."/>
            <person name="Kozik A."/>
            <person name="Kim K.D."/>
            <person name="Burow M.D."/>
            <person name="Varshney R.K."/>
            <person name="Wang X."/>
            <person name="Zhang X."/>
            <person name="Barkley N."/>
            <person name="Guimaraes P.M."/>
            <person name="Isobe S."/>
            <person name="Guo B."/>
            <person name="Liao B."/>
            <person name="Stalker H.T."/>
            <person name="Schmitz R.J."/>
            <person name="Scheffler B.E."/>
            <person name="Leal-Bertioli S.C."/>
            <person name="Xun X."/>
            <person name="Jackson S.A."/>
            <person name="Michelmore R."/>
            <person name="Ozias-Akins P."/>
        </authorList>
    </citation>
    <scope>NUCLEOTIDE SEQUENCE [LARGE SCALE GENOMIC DNA]</scope>
    <source>
        <strain evidence="2">cv. V14167</strain>
    </source>
</reference>